<dbReference type="EMBL" id="QNRR01000006">
    <property type="protein sequence ID" value="RBP42430.1"/>
    <property type="molecule type" value="Genomic_DNA"/>
</dbReference>
<evidence type="ECO:0000313" key="1">
    <source>
        <dbReference type="EMBL" id="RBP42430.1"/>
    </source>
</evidence>
<evidence type="ECO:0000313" key="2">
    <source>
        <dbReference type="Proteomes" id="UP000253426"/>
    </source>
</evidence>
<reference evidence="1 2" key="1">
    <citation type="submission" date="2018-06" db="EMBL/GenBank/DDBJ databases">
        <title>Genomic Encyclopedia of Type Strains, Phase IV (KMG-IV): sequencing the most valuable type-strain genomes for metagenomic binning, comparative biology and taxonomic classification.</title>
        <authorList>
            <person name="Goeker M."/>
        </authorList>
    </citation>
    <scope>NUCLEOTIDE SEQUENCE [LARGE SCALE GENOMIC DNA]</scope>
    <source>
        <strain evidence="1 2">DSM 25532</strain>
    </source>
</reference>
<sequence length="161" mass="18002">MLPMTAETPPFVMLTQQQFIVMANMPRRTCSRLAKEGRIPGTAGRAEGRHSDPWPIPLTPELKQYIQERLDTLRRQKVIAERKALAQQTGASLAPITAIVDGADAVRVGLWTMMTRRTIDRLSGRELMRLEKTLRDPARSLYDIHNALLSRMASAGITPLG</sequence>
<proteinExistence type="predicted"/>
<organism evidence="1 2">
    <name type="scientific">Roseimicrobium gellanilyticum</name>
    <dbReference type="NCBI Taxonomy" id="748857"/>
    <lineage>
        <taxon>Bacteria</taxon>
        <taxon>Pseudomonadati</taxon>
        <taxon>Verrucomicrobiota</taxon>
        <taxon>Verrucomicrobiia</taxon>
        <taxon>Verrucomicrobiales</taxon>
        <taxon>Verrucomicrobiaceae</taxon>
        <taxon>Roseimicrobium</taxon>
    </lineage>
</organism>
<keyword evidence="2" id="KW-1185">Reference proteome</keyword>
<dbReference type="AlphaFoldDB" id="A0A366HJZ6"/>
<protein>
    <submittedName>
        <fullName evidence="1">Uncharacterized protein</fullName>
    </submittedName>
</protein>
<name>A0A366HJZ6_9BACT</name>
<dbReference type="Proteomes" id="UP000253426">
    <property type="component" value="Unassembled WGS sequence"/>
</dbReference>
<comment type="caution">
    <text evidence="1">The sequence shown here is derived from an EMBL/GenBank/DDBJ whole genome shotgun (WGS) entry which is preliminary data.</text>
</comment>
<gene>
    <name evidence="1" type="ORF">DES53_106137</name>
</gene>
<accession>A0A366HJZ6</accession>